<name>A0ABX2JZW8_9MYCO</name>
<keyword evidence="1" id="KW-1133">Transmembrane helix</keyword>
<keyword evidence="1" id="KW-0812">Transmembrane</keyword>
<dbReference type="PANTHER" id="PTHR11040:SF205">
    <property type="entry name" value="ZINC TRANSPORTER ZUPT"/>
    <property type="match status" value="1"/>
</dbReference>
<evidence type="ECO:0000256" key="1">
    <source>
        <dbReference type="SAM" id="Phobius"/>
    </source>
</evidence>
<dbReference type="PANTHER" id="PTHR11040">
    <property type="entry name" value="ZINC/IRON TRANSPORTER"/>
    <property type="match status" value="1"/>
</dbReference>
<sequence>MSAVQIATLGAIAGFTIFLGLPVGRLQNPSLRMKVVLNATATGVLLFLFWDVLAHAAEPVETALIAVARDGTGSWMRFGALAAVAAASLMLGLMSLIYYEQWAADNEPDDTGRAPGPGAAGIAEFTKARMSDPATAGRRLALSIAAGIGLHNFSEGLAIGQSAAAGEISLAVLLIVGFGLHNATEGFGIVAPLAGDPSRPSWRFLALLGLIGGGPTFVGTLVGQSFVNDTVSVAFLALAAGSILYVIVQLLRVAQSLGHRSLMHWGLLLGLLLGFATDFVIVAAGA</sequence>
<reference evidence="2 3" key="1">
    <citation type="submission" date="2019-05" db="EMBL/GenBank/DDBJ databases">
        <title>Mycolicibacterium sphagni ENV482 genome assembly.</title>
        <authorList>
            <person name="Chen W."/>
            <person name="Faulkner N.W."/>
            <person name="Hyman M.R."/>
        </authorList>
    </citation>
    <scope>NUCLEOTIDE SEQUENCE [LARGE SCALE GENOMIC DNA]</scope>
    <source>
        <strain evidence="2 3">ENV482</strain>
    </source>
</reference>
<evidence type="ECO:0000313" key="2">
    <source>
        <dbReference type="EMBL" id="NTY62344.1"/>
    </source>
</evidence>
<feature type="transmembrane region" description="Helical" evidence="1">
    <location>
        <begin position="77"/>
        <end position="99"/>
    </location>
</feature>
<dbReference type="EMBL" id="VBSB01000015">
    <property type="protein sequence ID" value="NTY62344.1"/>
    <property type="molecule type" value="Genomic_DNA"/>
</dbReference>
<comment type="caution">
    <text evidence="2">The sequence shown here is derived from an EMBL/GenBank/DDBJ whole genome shotgun (WGS) entry which is preliminary data.</text>
</comment>
<organism evidence="2 3">
    <name type="scientific">Mycolicibacterium sphagni</name>
    <dbReference type="NCBI Taxonomy" id="1786"/>
    <lineage>
        <taxon>Bacteria</taxon>
        <taxon>Bacillati</taxon>
        <taxon>Actinomycetota</taxon>
        <taxon>Actinomycetes</taxon>
        <taxon>Mycobacteriales</taxon>
        <taxon>Mycobacteriaceae</taxon>
        <taxon>Mycolicibacterium</taxon>
    </lineage>
</organism>
<dbReference type="Proteomes" id="UP000708347">
    <property type="component" value="Unassembled WGS sequence"/>
</dbReference>
<gene>
    <name evidence="2" type="ORF">FEG63_22660</name>
</gene>
<feature type="transmembrane region" description="Helical" evidence="1">
    <location>
        <begin position="6"/>
        <end position="23"/>
    </location>
</feature>
<accession>A0ABX2JZW8</accession>
<dbReference type="RefSeq" id="WP_174400059.1">
    <property type="nucleotide sequence ID" value="NZ_VBSB01000015.1"/>
</dbReference>
<proteinExistence type="predicted"/>
<keyword evidence="3" id="KW-1185">Reference proteome</keyword>
<feature type="transmembrane region" description="Helical" evidence="1">
    <location>
        <begin position="35"/>
        <end position="57"/>
    </location>
</feature>
<feature type="transmembrane region" description="Helical" evidence="1">
    <location>
        <begin position="265"/>
        <end position="285"/>
    </location>
</feature>
<protein>
    <submittedName>
        <fullName evidence="2">Zinc permease</fullName>
    </submittedName>
</protein>
<feature type="transmembrane region" description="Helical" evidence="1">
    <location>
        <begin position="233"/>
        <end position="253"/>
    </location>
</feature>
<feature type="transmembrane region" description="Helical" evidence="1">
    <location>
        <begin position="204"/>
        <end position="227"/>
    </location>
</feature>
<evidence type="ECO:0000313" key="3">
    <source>
        <dbReference type="Proteomes" id="UP000708347"/>
    </source>
</evidence>
<keyword evidence="1" id="KW-0472">Membrane</keyword>